<dbReference type="EMBL" id="BAFN01000001">
    <property type="protein sequence ID" value="GAN33542.1"/>
    <property type="molecule type" value="Genomic_DNA"/>
</dbReference>
<evidence type="ECO:0000313" key="1">
    <source>
        <dbReference type="EMBL" id="GAN33542.1"/>
    </source>
</evidence>
<evidence type="ECO:0000313" key="2">
    <source>
        <dbReference type="Proteomes" id="UP000032309"/>
    </source>
</evidence>
<proteinExistence type="predicted"/>
<keyword evidence="2" id="KW-1185">Reference proteome</keyword>
<protein>
    <recommendedName>
        <fullName evidence="3">Transporter</fullName>
    </recommendedName>
</protein>
<gene>
    <name evidence="1" type="ORF">BROSI_A2067</name>
</gene>
<sequence length="406" mass="45207">MVTRFLLIIFVTLLIVTRFVTISLAKSLSDVITTLYSGNGIPVTKVFEKERDTGGIDVVTTVQVPLDSISEIQGLNSVLNTEKGEFPVSSTSGGFTFQYDSELEVFTRTTDSLGPIFAERAPTLGKGKLNFGFSYTYIHFSTLEGRDLDNLESIVLLDEKQKDKNLLQLDFDVDVKTNLFSFYGTYGITDRWDVSMLVPVMQIQLDVDSTAKILNRTRKKGITGKTLGYSLDSGETMSDEVSGASTGLGDIFLRSKYNLVTSKWIDFSTALDLKLPTGDDDELLGTGRTSVKPFIILSKNINHFTPHFNLGYEFNSGTEGHDRIVYTGGTDYAFSMENNHFSVAVDIIGRHKTERSDIGNDIVDFSTGFKWSPRMGMLVFFNIQTPLNDDGLRADWIPTIGYELNF</sequence>
<reference evidence="2" key="1">
    <citation type="journal article" date="2015" name="Genome Announc.">
        <title>Draft Genome Sequence of an Anaerobic Ammonium-Oxidizing Bacterium, "Candidatus Brocadia sinica".</title>
        <authorList>
            <person name="Oshiki M."/>
            <person name="Shinyako-Hata K."/>
            <person name="Satoh H."/>
            <person name="Okabe S."/>
        </authorList>
    </citation>
    <scope>NUCLEOTIDE SEQUENCE [LARGE SCALE GENOMIC DNA]</scope>
    <source>
        <strain evidence="2">JPN1</strain>
    </source>
</reference>
<evidence type="ECO:0008006" key="3">
    <source>
        <dbReference type="Google" id="ProtNLM"/>
    </source>
</evidence>
<comment type="caution">
    <text evidence="1">The sequence shown here is derived from an EMBL/GenBank/DDBJ whole genome shotgun (WGS) entry which is preliminary data.</text>
</comment>
<accession>A0ABQ0JXY6</accession>
<name>A0ABQ0JXY6_9BACT</name>
<dbReference type="Proteomes" id="UP000032309">
    <property type="component" value="Unassembled WGS sequence"/>
</dbReference>
<dbReference type="RefSeq" id="WP_052563576.1">
    <property type="nucleotide sequence ID" value="NZ_BAFN01000001.1"/>
</dbReference>
<organism evidence="1 2">
    <name type="scientific">Candidatus Brocadia sinica JPN1</name>
    <dbReference type="NCBI Taxonomy" id="1197129"/>
    <lineage>
        <taxon>Bacteria</taxon>
        <taxon>Pseudomonadati</taxon>
        <taxon>Planctomycetota</taxon>
        <taxon>Candidatus Brocadiia</taxon>
        <taxon>Candidatus Brocadiales</taxon>
        <taxon>Candidatus Brocadiaceae</taxon>
        <taxon>Candidatus Brocadia</taxon>
    </lineage>
</organism>